<dbReference type="Pfam" id="PF01841">
    <property type="entry name" value="Transglut_core"/>
    <property type="match status" value="1"/>
</dbReference>
<comment type="caution">
    <text evidence="2">The sequence shown here is derived from an EMBL/GenBank/DDBJ whole genome shotgun (WGS) entry which is preliminary data.</text>
</comment>
<name>A0A9D1JTG2_9FIRM</name>
<dbReference type="PANTHER" id="PTHR35532">
    <property type="entry name" value="SIMILAR TO POLYHYDROXYALKANOATE DEPOLYMERASE"/>
    <property type="match status" value="1"/>
</dbReference>
<evidence type="ECO:0000259" key="1">
    <source>
        <dbReference type="SMART" id="SM00460"/>
    </source>
</evidence>
<organism evidence="2 3">
    <name type="scientific">Candidatus Avoscillospira avistercoris</name>
    <dbReference type="NCBI Taxonomy" id="2840707"/>
    <lineage>
        <taxon>Bacteria</taxon>
        <taxon>Bacillati</taxon>
        <taxon>Bacillota</taxon>
        <taxon>Clostridia</taxon>
        <taxon>Eubacteriales</taxon>
        <taxon>Oscillospiraceae</taxon>
        <taxon>Oscillospiraceae incertae sedis</taxon>
        <taxon>Candidatus Avoscillospira</taxon>
    </lineage>
</organism>
<dbReference type="InterPro" id="IPR002931">
    <property type="entry name" value="Transglutaminase-like"/>
</dbReference>
<dbReference type="SMART" id="SM00460">
    <property type="entry name" value="TGc"/>
    <property type="match status" value="1"/>
</dbReference>
<accession>A0A9D1JTG2</accession>
<protein>
    <recommendedName>
        <fullName evidence="1">Transglutaminase-like domain-containing protein</fullName>
    </recommendedName>
</protein>
<feature type="domain" description="Transglutaminase-like" evidence="1">
    <location>
        <begin position="129"/>
        <end position="188"/>
    </location>
</feature>
<gene>
    <name evidence="2" type="ORF">IAA83_08440</name>
</gene>
<dbReference type="Gene3D" id="3.10.620.30">
    <property type="match status" value="1"/>
</dbReference>
<dbReference type="PANTHER" id="PTHR35532:SF5">
    <property type="entry name" value="CARBOHYDRATE-BINDING DOMAIN-CONTAINING PROTEIN"/>
    <property type="match status" value="1"/>
</dbReference>
<dbReference type="EMBL" id="DVJJ01000127">
    <property type="protein sequence ID" value="HIS65380.1"/>
    <property type="molecule type" value="Genomic_DNA"/>
</dbReference>
<sequence length="815" mass="91549">METWSQLLETLGGEQRRAMEFLYTHLPQSDLDTYPAALFLQFADHALTMRRMLPWCAELPEELFDHYVLFPRVNDEDLSFHRQHFSEALLNRVHAMDTMEERILEVNRWCHENASYQSQDDRTASPWTVYANGSGRCGEESAFLVAALRSVGIAARQVYSPRWAHCDDNHAWVEALCNGQWRFLGACEPEPILDRGWFNTAASRAILVHSRIFGAGDHPIHGTPISRVDGISWFNQTERYAKTAPLHLHVTRDGLPAAGAKLELQVLNEATYYTVATLTADSQGCAEISLGQGDLHVLAAQNGLWAEADRVGDRVELELTPSKEQETEWVTMDVLAPQDAVLRDVSLDAAGKARRTAELQRGAALREDRMAQFYTPRPEDGTRETLYRTARSNAAALRTFLEKDTDPLRQAMVETLTDKDLRDVNPAVLEEHLLHVAVNDGLPAEVYQAYVLSPRIELEPLTAWRGALAQALCPEERTAYRNDPASLWTELECHITTQDLGLVYTGERTGLVWPPLAAWTAGRCDDRSLRILYVAMLRSLGVAARLGQLDGMPEYWQNGCFHPVRPRSTATLTLTHAPETEPLYRQNWTLAVRTSNGWKTLSLTDPGWQQGHRILTVPAGYYRLITSVRLPNGNQFAAKKEFALRAGTEQTESLLLRSFRLEDLLRRQEMPVIPAVTLDGQSVPDVSRINGRPTLLCWMEEGNEPTEHVLNELMAGQEVLRQLEANVVFLVRGRDSLQQRTLAQVLGCWPEIQVLLDDWAFDLETVARHLACDPERPPLAVVCNGDGVAIYGISGYHVGSVELMTRIIAQLCAEA</sequence>
<dbReference type="Proteomes" id="UP000886741">
    <property type="component" value="Unassembled WGS sequence"/>
</dbReference>
<reference evidence="2" key="1">
    <citation type="submission" date="2020-10" db="EMBL/GenBank/DDBJ databases">
        <authorList>
            <person name="Gilroy R."/>
        </authorList>
    </citation>
    <scope>NUCLEOTIDE SEQUENCE</scope>
    <source>
        <strain evidence="2">ChiBcec16-1751</strain>
    </source>
</reference>
<dbReference type="AlphaFoldDB" id="A0A9D1JTG2"/>
<dbReference type="Gene3D" id="2.60.40.1120">
    <property type="entry name" value="Carboxypeptidase-like, regulatory domain"/>
    <property type="match status" value="1"/>
</dbReference>
<dbReference type="InterPro" id="IPR038765">
    <property type="entry name" value="Papain-like_cys_pep_sf"/>
</dbReference>
<proteinExistence type="predicted"/>
<evidence type="ECO:0000313" key="2">
    <source>
        <dbReference type="EMBL" id="HIS65380.1"/>
    </source>
</evidence>
<dbReference type="SUPFAM" id="SSF54001">
    <property type="entry name" value="Cysteine proteinases"/>
    <property type="match status" value="1"/>
</dbReference>
<evidence type="ECO:0000313" key="3">
    <source>
        <dbReference type="Proteomes" id="UP000886741"/>
    </source>
</evidence>
<reference evidence="2" key="2">
    <citation type="journal article" date="2021" name="PeerJ">
        <title>Extensive microbial diversity within the chicken gut microbiome revealed by metagenomics and culture.</title>
        <authorList>
            <person name="Gilroy R."/>
            <person name="Ravi A."/>
            <person name="Getino M."/>
            <person name="Pursley I."/>
            <person name="Horton D.L."/>
            <person name="Alikhan N.F."/>
            <person name="Baker D."/>
            <person name="Gharbi K."/>
            <person name="Hall N."/>
            <person name="Watson M."/>
            <person name="Adriaenssens E.M."/>
            <person name="Foster-Nyarko E."/>
            <person name="Jarju S."/>
            <person name="Secka A."/>
            <person name="Antonio M."/>
            <person name="Oren A."/>
            <person name="Chaudhuri R.R."/>
            <person name="La Ragione R."/>
            <person name="Hildebrand F."/>
            <person name="Pallen M.J."/>
        </authorList>
    </citation>
    <scope>NUCLEOTIDE SEQUENCE</scope>
    <source>
        <strain evidence="2">ChiBcec16-1751</strain>
    </source>
</reference>